<reference evidence="1 2" key="1">
    <citation type="submission" date="2016-10" db="EMBL/GenBank/DDBJ databases">
        <authorList>
            <person name="Cai Z."/>
        </authorList>
    </citation>
    <scope>NUCLEOTIDE SEQUENCE [LARGE SCALE GENOMIC DNA]</scope>
</reference>
<evidence type="ECO:0008006" key="3">
    <source>
        <dbReference type="Google" id="ProtNLM"/>
    </source>
</evidence>
<proteinExistence type="predicted"/>
<dbReference type="STRING" id="3088.A0A383VMI2"/>
<dbReference type="Proteomes" id="UP000256970">
    <property type="component" value="Unassembled WGS sequence"/>
</dbReference>
<dbReference type="InterPro" id="IPR032710">
    <property type="entry name" value="NTF2-like_dom_sf"/>
</dbReference>
<dbReference type="EMBL" id="FNXT01000671">
    <property type="protein sequence ID" value="SZX65904.1"/>
    <property type="molecule type" value="Genomic_DNA"/>
</dbReference>
<dbReference type="PANTHER" id="PTHR31757">
    <property type="entry name" value="SLL0781 PROTEIN"/>
    <property type="match status" value="1"/>
</dbReference>
<gene>
    <name evidence="1" type="ORF">BQ4739_LOCUS6367</name>
</gene>
<name>A0A383VMI2_TETOB</name>
<evidence type="ECO:0000313" key="1">
    <source>
        <dbReference type="EMBL" id="SZX65904.1"/>
    </source>
</evidence>
<protein>
    <recommendedName>
        <fullName evidence="3">SnoaL-like domain-containing protein</fullName>
    </recommendedName>
</protein>
<dbReference type="SUPFAM" id="SSF54427">
    <property type="entry name" value="NTF2-like"/>
    <property type="match status" value="1"/>
</dbReference>
<organism evidence="1 2">
    <name type="scientific">Tetradesmus obliquus</name>
    <name type="common">Green alga</name>
    <name type="synonym">Acutodesmus obliquus</name>
    <dbReference type="NCBI Taxonomy" id="3088"/>
    <lineage>
        <taxon>Eukaryota</taxon>
        <taxon>Viridiplantae</taxon>
        <taxon>Chlorophyta</taxon>
        <taxon>core chlorophytes</taxon>
        <taxon>Chlorophyceae</taxon>
        <taxon>CS clade</taxon>
        <taxon>Sphaeropleales</taxon>
        <taxon>Scenedesmaceae</taxon>
        <taxon>Tetradesmus</taxon>
    </lineage>
</organism>
<dbReference type="InterPro" id="IPR009783">
    <property type="entry name" value="DUF1348"/>
</dbReference>
<dbReference type="Gene3D" id="3.10.450.50">
    <property type="match status" value="1"/>
</dbReference>
<dbReference type="PANTHER" id="PTHR31757:SF0">
    <property type="entry name" value="SLL0781 PROTEIN"/>
    <property type="match status" value="1"/>
</dbReference>
<sequence>MLPLLLYSNSGSGAVRALANASVNKLCLLTSSYSTQQPPATRPPLPPFDEQTALQKVKMAEAAWNTRDPDKVALAYTEDSEWRNRAEFIQGRDAIREFLRRKWAREQDYKLRKYLWAFKDNRISVCFEYEYRDGSGQWWRAYGNENWEFSAEGLMRKRIASINESKIREDQRRIAVDEGAAVHNSWLQEQGLSDVTAGGDFPLGGGSSTCY</sequence>
<accession>A0A383VMI2</accession>
<evidence type="ECO:0000313" key="2">
    <source>
        <dbReference type="Proteomes" id="UP000256970"/>
    </source>
</evidence>
<keyword evidence="2" id="KW-1185">Reference proteome</keyword>
<dbReference type="AlphaFoldDB" id="A0A383VMI2"/>
<dbReference type="Pfam" id="PF07080">
    <property type="entry name" value="DUF1348"/>
    <property type="match status" value="1"/>
</dbReference>